<keyword evidence="2" id="KW-1185">Reference proteome</keyword>
<protein>
    <submittedName>
        <fullName evidence="1">Uncharacterized protein</fullName>
    </submittedName>
</protein>
<proteinExistence type="predicted"/>
<evidence type="ECO:0000313" key="2">
    <source>
        <dbReference type="Proteomes" id="UP000261380"/>
    </source>
</evidence>
<name>A0A3B5L074_9TELE</name>
<accession>A0A3B5L074</accession>
<organism evidence="1 2">
    <name type="scientific">Xiphophorus couchianus</name>
    <name type="common">Monterrey platyfish</name>
    <dbReference type="NCBI Taxonomy" id="32473"/>
    <lineage>
        <taxon>Eukaryota</taxon>
        <taxon>Metazoa</taxon>
        <taxon>Chordata</taxon>
        <taxon>Craniata</taxon>
        <taxon>Vertebrata</taxon>
        <taxon>Euteleostomi</taxon>
        <taxon>Actinopterygii</taxon>
        <taxon>Neopterygii</taxon>
        <taxon>Teleostei</taxon>
        <taxon>Neoteleostei</taxon>
        <taxon>Acanthomorphata</taxon>
        <taxon>Ovalentaria</taxon>
        <taxon>Atherinomorphae</taxon>
        <taxon>Cyprinodontiformes</taxon>
        <taxon>Poeciliidae</taxon>
        <taxon>Poeciliinae</taxon>
        <taxon>Xiphophorus</taxon>
    </lineage>
</organism>
<dbReference type="Proteomes" id="UP000261380">
    <property type="component" value="Unplaced"/>
</dbReference>
<dbReference type="Ensembl" id="ENSXCOT00000003314.1">
    <property type="protein sequence ID" value="ENSXCOP00000003276.1"/>
    <property type="gene ID" value="ENSXCOG00000002582.1"/>
</dbReference>
<reference evidence="1" key="1">
    <citation type="submission" date="2025-08" db="UniProtKB">
        <authorList>
            <consortium name="Ensembl"/>
        </authorList>
    </citation>
    <scope>IDENTIFICATION</scope>
</reference>
<dbReference type="AlphaFoldDB" id="A0A3B5L074"/>
<reference evidence="1" key="2">
    <citation type="submission" date="2025-09" db="UniProtKB">
        <authorList>
            <consortium name="Ensembl"/>
        </authorList>
    </citation>
    <scope>IDENTIFICATION</scope>
</reference>
<dbReference type="GeneTree" id="ENSGT00940000177513"/>
<evidence type="ECO:0000313" key="1">
    <source>
        <dbReference type="Ensembl" id="ENSXCOP00000003276.1"/>
    </source>
</evidence>
<sequence length="42" mass="4588">TVTCIFTVPDLRGFPSSTAIMVKFNSRSFSRSNSLSKTSSMV</sequence>